<dbReference type="OrthoDB" id="10531117at2759"/>
<evidence type="ECO:0000313" key="1">
    <source>
        <dbReference type="EMBL" id="PIN88393.1"/>
    </source>
</evidence>
<dbReference type="EMBL" id="KV923003">
    <property type="protein sequence ID" value="PIN88393.1"/>
    <property type="molecule type" value="Genomic_DNA"/>
</dbReference>
<dbReference type="InterPro" id="IPR036179">
    <property type="entry name" value="Ig-like_dom_sf"/>
</dbReference>
<name>A0A2G9NBF3_AQUCT</name>
<gene>
    <name evidence="1" type="ORF">AB205_0042630</name>
</gene>
<accession>A0A2G9NBF3</accession>
<organism evidence="1 2">
    <name type="scientific">Aquarana catesbeiana</name>
    <name type="common">American bullfrog</name>
    <name type="synonym">Rana catesbeiana</name>
    <dbReference type="NCBI Taxonomy" id="8400"/>
    <lineage>
        <taxon>Eukaryota</taxon>
        <taxon>Metazoa</taxon>
        <taxon>Chordata</taxon>
        <taxon>Craniata</taxon>
        <taxon>Vertebrata</taxon>
        <taxon>Euteleostomi</taxon>
        <taxon>Amphibia</taxon>
        <taxon>Batrachia</taxon>
        <taxon>Anura</taxon>
        <taxon>Neobatrachia</taxon>
        <taxon>Ranoidea</taxon>
        <taxon>Ranidae</taxon>
        <taxon>Aquarana</taxon>
    </lineage>
</organism>
<feature type="non-terminal residue" evidence="1">
    <location>
        <position position="170"/>
    </location>
</feature>
<sequence>MSQCCYRLSLKMKTNTIIYIIYILLQNLLTGALCETSCNKKGEEGLIRKENGGKVTLKVIVKDEIQEIHWIRQQTHNVFFRILECCRFEKYCCQSEDPEDCCRVENKAYETKLCSCNVSSLSSSITICNATHEDEGVFLAEIQNKHNNYSTCKFHLHIPGKQYISESKQN</sequence>
<reference evidence="2" key="1">
    <citation type="journal article" date="2017" name="Nat. Commun.">
        <title>The North American bullfrog draft genome provides insight into hormonal regulation of long noncoding RNA.</title>
        <authorList>
            <person name="Hammond S.A."/>
            <person name="Warren R.L."/>
            <person name="Vandervalk B.P."/>
            <person name="Kucuk E."/>
            <person name="Khan H."/>
            <person name="Gibb E.A."/>
            <person name="Pandoh P."/>
            <person name="Kirk H."/>
            <person name="Zhao Y."/>
            <person name="Jones M."/>
            <person name="Mungall A.J."/>
            <person name="Coope R."/>
            <person name="Pleasance S."/>
            <person name="Moore R.A."/>
            <person name="Holt R.A."/>
            <person name="Round J.M."/>
            <person name="Ohora S."/>
            <person name="Walle B.V."/>
            <person name="Veldhoen N."/>
            <person name="Helbing C.C."/>
            <person name="Birol I."/>
        </authorList>
    </citation>
    <scope>NUCLEOTIDE SEQUENCE [LARGE SCALE GENOMIC DNA]</scope>
</reference>
<evidence type="ECO:0000313" key="2">
    <source>
        <dbReference type="Proteomes" id="UP000228934"/>
    </source>
</evidence>
<protein>
    <submittedName>
        <fullName evidence="1">Uncharacterized protein</fullName>
    </submittedName>
</protein>
<dbReference type="Gene3D" id="2.60.40.10">
    <property type="entry name" value="Immunoglobulins"/>
    <property type="match status" value="1"/>
</dbReference>
<keyword evidence="2" id="KW-1185">Reference proteome</keyword>
<dbReference type="Proteomes" id="UP000228934">
    <property type="component" value="Unassembled WGS sequence"/>
</dbReference>
<dbReference type="SUPFAM" id="SSF48726">
    <property type="entry name" value="Immunoglobulin"/>
    <property type="match status" value="1"/>
</dbReference>
<dbReference type="InterPro" id="IPR013783">
    <property type="entry name" value="Ig-like_fold"/>
</dbReference>
<proteinExistence type="predicted"/>
<dbReference type="AlphaFoldDB" id="A0A2G9NBF3"/>